<dbReference type="GeneID" id="27667751"/>
<feature type="region of interest" description="Disordered" evidence="1">
    <location>
        <begin position="1"/>
        <end position="34"/>
    </location>
</feature>
<sequence>MFRTASLGATKDSRASSSKGSGEPKLWRPEAPLLANRREGTRWVQFGWNTDAIQNGHALQARSRNRDGVGGEGGKAAHGSGRETAFHLLVAL</sequence>
<dbReference type="AlphaFoldDB" id="A0A0F2LSS6"/>
<dbReference type="VEuPathDB" id="FungiDB:SPSK_05736"/>
<comment type="caution">
    <text evidence="2">The sequence shown here is derived from an EMBL/GenBank/DDBJ whole genome shotgun (WGS) entry which is preliminary data.</text>
</comment>
<evidence type="ECO:0000313" key="2">
    <source>
        <dbReference type="EMBL" id="KJR80538.1"/>
    </source>
</evidence>
<dbReference type="KEGG" id="ssck:SPSK_05736"/>
<organism evidence="2 3">
    <name type="scientific">Sporothrix schenckii 1099-18</name>
    <dbReference type="NCBI Taxonomy" id="1397361"/>
    <lineage>
        <taxon>Eukaryota</taxon>
        <taxon>Fungi</taxon>
        <taxon>Dikarya</taxon>
        <taxon>Ascomycota</taxon>
        <taxon>Pezizomycotina</taxon>
        <taxon>Sordariomycetes</taxon>
        <taxon>Sordariomycetidae</taxon>
        <taxon>Ophiostomatales</taxon>
        <taxon>Ophiostomataceae</taxon>
        <taxon>Sporothrix</taxon>
    </lineage>
</organism>
<proteinExistence type="predicted"/>
<reference evidence="2 3" key="2">
    <citation type="journal article" date="2015" name="Eukaryot. Cell">
        <title>Asexual propagation of a virulent clone complex in a human and feline outbreak of sporotrichosis.</title>
        <authorList>
            <person name="Teixeira Mde M."/>
            <person name="Rodrigues A.M."/>
            <person name="Tsui C.K."/>
            <person name="de Almeida L.G."/>
            <person name="Van Diepeningen A.D."/>
            <person name="van den Ende B.G."/>
            <person name="Fernandes G.F."/>
            <person name="Kano R."/>
            <person name="Hamelin R.C."/>
            <person name="Lopes-Bezerra L.M."/>
            <person name="Vasconcelos A.T."/>
            <person name="de Hoog S."/>
            <person name="de Camargo Z.P."/>
            <person name="Felipe M.S."/>
        </authorList>
    </citation>
    <scope>NUCLEOTIDE SEQUENCE [LARGE SCALE GENOMIC DNA]</scope>
    <source>
        <strain evidence="2 3">1099-18</strain>
    </source>
</reference>
<dbReference type="Proteomes" id="UP000033710">
    <property type="component" value="Unassembled WGS sequence"/>
</dbReference>
<gene>
    <name evidence="2" type="ORF">SPSK_05736</name>
</gene>
<dbReference type="EMBL" id="AXCR01000012">
    <property type="protein sequence ID" value="KJR80538.1"/>
    <property type="molecule type" value="Genomic_DNA"/>
</dbReference>
<evidence type="ECO:0000256" key="1">
    <source>
        <dbReference type="SAM" id="MobiDB-lite"/>
    </source>
</evidence>
<name>A0A0F2LSS6_SPOSC</name>
<accession>A0A0F2LSS6</accession>
<evidence type="ECO:0000313" key="3">
    <source>
        <dbReference type="Proteomes" id="UP000033710"/>
    </source>
</evidence>
<dbReference type="RefSeq" id="XP_016583214.1">
    <property type="nucleotide sequence ID" value="XM_016732474.1"/>
</dbReference>
<feature type="region of interest" description="Disordered" evidence="1">
    <location>
        <begin position="58"/>
        <end position="80"/>
    </location>
</feature>
<protein>
    <submittedName>
        <fullName evidence="2">Uncharacterized protein</fullName>
    </submittedName>
</protein>
<reference evidence="2 3" key="1">
    <citation type="journal article" date="2014" name="BMC Genomics">
        <title>Comparative genomics of the major fungal agents of human and animal Sporotrichosis: Sporothrix schenckii and Sporothrix brasiliensis.</title>
        <authorList>
            <person name="Teixeira M.M."/>
            <person name="de Almeida L.G."/>
            <person name="Kubitschek-Barreira P."/>
            <person name="Alves F.L."/>
            <person name="Kioshima E.S."/>
            <person name="Abadio A.K."/>
            <person name="Fernandes L."/>
            <person name="Derengowski L.S."/>
            <person name="Ferreira K.S."/>
            <person name="Souza R.C."/>
            <person name="Ruiz J.C."/>
            <person name="de Andrade N.C."/>
            <person name="Paes H.C."/>
            <person name="Nicola A.M."/>
            <person name="Albuquerque P."/>
            <person name="Gerber A.L."/>
            <person name="Martins V.P."/>
            <person name="Peconick L.D."/>
            <person name="Neto A.V."/>
            <person name="Chaucanez C.B."/>
            <person name="Silva P.A."/>
            <person name="Cunha O.L."/>
            <person name="de Oliveira F.F."/>
            <person name="dos Santos T.C."/>
            <person name="Barros A.L."/>
            <person name="Soares M.A."/>
            <person name="de Oliveira L.M."/>
            <person name="Marini M.M."/>
            <person name="Villalobos-Duno H."/>
            <person name="Cunha M.M."/>
            <person name="de Hoog S."/>
            <person name="da Silveira J.F."/>
            <person name="Henrissat B."/>
            <person name="Nino-Vega G.A."/>
            <person name="Cisalpino P.S."/>
            <person name="Mora-Montes H.M."/>
            <person name="Almeida S.R."/>
            <person name="Stajich J.E."/>
            <person name="Lopes-Bezerra L.M."/>
            <person name="Vasconcelos A.T."/>
            <person name="Felipe M.S."/>
        </authorList>
    </citation>
    <scope>NUCLEOTIDE SEQUENCE [LARGE SCALE GENOMIC DNA]</scope>
    <source>
        <strain evidence="2 3">1099-18</strain>
    </source>
</reference>